<keyword evidence="5" id="KW-0963">Cytoplasm</keyword>
<evidence type="ECO:0000256" key="8">
    <source>
        <dbReference type="ARBA" id="ARBA00022705"/>
    </source>
</evidence>
<gene>
    <name evidence="14" type="primary">dnaE</name>
    <name evidence="14" type="ORF">ACFO5Q_07430</name>
</gene>
<evidence type="ECO:0000256" key="9">
    <source>
        <dbReference type="ARBA" id="ARBA00022932"/>
    </source>
</evidence>
<dbReference type="Pfam" id="PF07733">
    <property type="entry name" value="DNA_pol3_alpha"/>
    <property type="match status" value="1"/>
</dbReference>
<keyword evidence="9" id="KW-0239">DNA-directed DNA polymerase</keyword>
<keyword evidence="8" id="KW-0235">DNA replication</keyword>
<keyword evidence="15" id="KW-1185">Reference proteome</keyword>
<dbReference type="InterPro" id="IPR003141">
    <property type="entry name" value="Pol/His_phosphatase_N"/>
</dbReference>
<evidence type="ECO:0000256" key="11">
    <source>
        <dbReference type="ARBA" id="ARBA00026073"/>
    </source>
</evidence>
<dbReference type="Proteomes" id="UP001595776">
    <property type="component" value="Unassembled WGS sequence"/>
</dbReference>
<sequence length="1170" mass="131172">MSHAGFVHLRVHTAYSLSEGAIHVKDLVKQCVGHKMPAVAMTDTDNMFAALEFSSYATDAGVQPIVGVTLHVKNPYKDHQAKGKKTAKPDQLVLLAQSEKGYQNLMKIVSKAHLESDPQLGVQFPFEDFKGLTDDIICLTGGVSGPVGALLLEGKKEEADLCVRSLKTLFGDRLYMEIQRHGMPAEEQTEEDFLDLAYDHNIPIVATNQPFFVGPDMYEPHDALLCMAESTYVAVQDRRRLNPEYRFKESEEMINLFKDLPEAIENTMNIAHRCSYKVDKIAPLLPNFTRGMDVSEADMLREESEKGLRERLDFKAKEEGLTPGKDQEWENEYWERLDYELGIINQMGFPGYFLIVADFIQWAKDHDIPVGPGRGSGAGSVVAWVLKITDLDPLRFSLLFERFLNPERVSMPDFDVDFCQDKREKVIRYVQDKYGYDHVAQIITFGKLQARAVVKACGRVMQQPHGQTDRLSKMIPNDPGNAMTLQEAIDSEPRLQAEINNDELTRSVMDRALKLEGFYAHSSTHAAGVVIGDRPLDQLVPLYRDPKSDMPVTQFNMKWVELAGLVKFDFLGLKTLTVLDRAVHYIRDRGIEVDLPAVPLDDGPAYELLAKGDTAGVFQLESTGMRSVLKGLRPDKFEDIIAIVALYRPGPMENIPTYIDRKHGRMEVEYPHPILEEILGETYGVIIYQEQVMQIAQVMSGYSLGEADILRRAMGKKIKEEMDKQRGRFCDGAVERGIDAEKASYIFDLVTKFASYGFNKSHAAAYALVAYHTAYLKANFPVEFMAAIMTLDLGNTDKLAAFKQELQRMEVPLLLPDINKSFVPFVVEGVEDPYCEEDDDPRHNLGVRYALGAIKGVGEKAMESIIDEREKNGPFKDIFDFAERVDPKYLNKRQIERLAAAGAFDCLEPDRAKAYAAAEMIMRVAQMEAKERESDQVSLFGGEMAKTVDRPTLPQVRSWTDTEALENEKNAVGFYISAHPLDSYDTILQRERIIPAKEVYNDPGLIGQTVRMAGAIAGYREGNTKRGSKFGRLTLSDRSDAFEIMAFEDDLDAIRARVEEGAPVVVSVQIRKRDDDDSIGLSCRGIESLEHVASQSSKGLFVEVDSEKSFTGIKAALDRKVGGKGRVTIRVPVAENSRYAEFKLPGRFKVTPELKQAVAAEMGVLSVEEV</sequence>
<dbReference type="Pfam" id="PF02811">
    <property type="entry name" value="PHP"/>
    <property type="match status" value="1"/>
</dbReference>
<dbReference type="InterPro" id="IPR011708">
    <property type="entry name" value="DNA_pol3_alpha_NTPase_dom"/>
</dbReference>
<name>A0ABV8U901_9PROT</name>
<evidence type="ECO:0000256" key="5">
    <source>
        <dbReference type="ARBA" id="ARBA00022490"/>
    </source>
</evidence>
<comment type="subcellular location">
    <subcellularLocation>
        <location evidence="1">Cytoplasm</location>
    </subcellularLocation>
</comment>
<dbReference type="InterPro" id="IPR049821">
    <property type="entry name" value="PolIIIA_DnaE1_PHP"/>
</dbReference>
<dbReference type="RefSeq" id="WP_068149343.1">
    <property type="nucleotide sequence ID" value="NZ_JBHSCR010000004.1"/>
</dbReference>
<accession>A0ABV8U901</accession>
<dbReference type="NCBIfam" id="NF004226">
    <property type="entry name" value="PRK05673.1"/>
    <property type="match status" value="1"/>
</dbReference>
<comment type="caution">
    <text evidence="14">The sequence shown here is derived from an EMBL/GenBank/DDBJ whole genome shotgun (WGS) entry which is preliminary data.</text>
</comment>
<dbReference type="SUPFAM" id="SSF160975">
    <property type="entry name" value="AF1531-like"/>
    <property type="match status" value="1"/>
</dbReference>
<evidence type="ECO:0000313" key="15">
    <source>
        <dbReference type="Proteomes" id="UP001595776"/>
    </source>
</evidence>
<dbReference type="Gene3D" id="1.10.10.1600">
    <property type="entry name" value="Bacterial DNA polymerase III alpha subunit, thumb domain"/>
    <property type="match status" value="1"/>
</dbReference>
<comment type="catalytic activity">
    <reaction evidence="12">
        <text>DNA(n) + a 2'-deoxyribonucleoside 5'-triphosphate = DNA(n+1) + diphosphate</text>
        <dbReference type="Rhea" id="RHEA:22508"/>
        <dbReference type="Rhea" id="RHEA-COMP:17339"/>
        <dbReference type="Rhea" id="RHEA-COMP:17340"/>
        <dbReference type="ChEBI" id="CHEBI:33019"/>
        <dbReference type="ChEBI" id="CHEBI:61560"/>
        <dbReference type="ChEBI" id="CHEBI:173112"/>
        <dbReference type="EC" id="2.7.7.7"/>
    </reaction>
</comment>
<evidence type="ECO:0000256" key="4">
    <source>
        <dbReference type="ARBA" id="ARBA00019114"/>
    </source>
</evidence>
<feature type="domain" description="Polymerase/histidinol phosphatase N-terminal" evidence="13">
    <location>
        <begin position="7"/>
        <end position="74"/>
    </location>
</feature>
<dbReference type="SUPFAM" id="SSF89550">
    <property type="entry name" value="PHP domain-like"/>
    <property type="match status" value="1"/>
</dbReference>
<dbReference type="Pfam" id="PF17657">
    <property type="entry name" value="DNA_pol3_finger"/>
    <property type="match status" value="1"/>
</dbReference>
<dbReference type="InterPro" id="IPR029460">
    <property type="entry name" value="DNAPol_HHH"/>
</dbReference>
<keyword evidence="7 14" id="KW-0548">Nucleotidyltransferase</keyword>
<dbReference type="CDD" id="cd04485">
    <property type="entry name" value="DnaE_OBF"/>
    <property type="match status" value="1"/>
</dbReference>
<dbReference type="CDD" id="cd07433">
    <property type="entry name" value="PHP_PolIIIA_DnaE1"/>
    <property type="match status" value="1"/>
</dbReference>
<dbReference type="InterPro" id="IPR040982">
    <property type="entry name" value="DNA_pol3_finger"/>
</dbReference>
<comment type="subunit">
    <text evidence="11">DNA polymerase III contains a core (composed of alpha, epsilon and theta chains) that associates with a tau subunit. This core dimerizes to form the POLIII' complex. PolIII' associates with the gamma complex (composed of gamma, delta, delta', psi and chi chains) and with the beta chain to form the complete DNA polymerase III complex.</text>
</comment>
<dbReference type="EC" id="2.7.7.7" evidence="3"/>
<dbReference type="InterPro" id="IPR016195">
    <property type="entry name" value="Pol/histidinol_Pase-like"/>
</dbReference>
<dbReference type="InterPro" id="IPR004013">
    <property type="entry name" value="PHP_dom"/>
</dbReference>
<organism evidence="14 15">
    <name type="scientific">Kordiimonas lipolytica</name>
    <dbReference type="NCBI Taxonomy" id="1662421"/>
    <lineage>
        <taxon>Bacteria</taxon>
        <taxon>Pseudomonadati</taxon>
        <taxon>Pseudomonadota</taxon>
        <taxon>Alphaproteobacteria</taxon>
        <taxon>Kordiimonadales</taxon>
        <taxon>Kordiimonadaceae</taxon>
        <taxon>Kordiimonas</taxon>
    </lineage>
</organism>
<proteinExistence type="inferred from homology"/>
<dbReference type="PANTHER" id="PTHR32294">
    <property type="entry name" value="DNA POLYMERASE III SUBUNIT ALPHA"/>
    <property type="match status" value="1"/>
</dbReference>
<evidence type="ECO:0000256" key="1">
    <source>
        <dbReference type="ARBA" id="ARBA00004496"/>
    </source>
</evidence>
<evidence type="ECO:0000313" key="14">
    <source>
        <dbReference type="EMBL" id="MFC4347676.1"/>
    </source>
</evidence>
<comment type="similarity">
    <text evidence="2">Belongs to the DNA polymerase type-C family. DnaE subfamily.</text>
</comment>
<dbReference type="Pfam" id="PF14579">
    <property type="entry name" value="HHH_6"/>
    <property type="match status" value="1"/>
</dbReference>
<dbReference type="Gene3D" id="3.20.20.140">
    <property type="entry name" value="Metal-dependent hydrolases"/>
    <property type="match status" value="1"/>
</dbReference>
<dbReference type="InterPro" id="IPR041931">
    <property type="entry name" value="DNA_pol3_alpha_thumb_dom"/>
</dbReference>
<evidence type="ECO:0000259" key="13">
    <source>
        <dbReference type="SMART" id="SM00481"/>
    </source>
</evidence>
<dbReference type="Gene3D" id="1.10.150.870">
    <property type="match status" value="1"/>
</dbReference>
<protein>
    <recommendedName>
        <fullName evidence="4">DNA polymerase III subunit alpha</fullName>
        <ecNumber evidence="3">2.7.7.7</ecNumber>
    </recommendedName>
</protein>
<dbReference type="EMBL" id="JBHSCR010000004">
    <property type="protein sequence ID" value="MFC4347676.1"/>
    <property type="molecule type" value="Genomic_DNA"/>
</dbReference>
<comment type="function">
    <text evidence="10">DNA polymerase III is a complex, multichain enzyme responsible for most of the replicative synthesis in bacteria. This DNA polymerase also exhibits 3' to 5' exonuclease activity. The alpha chain is the DNA polymerase.</text>
</comment>
<evidence type="ECO:0000256" key="12">
    <source>
        <dbReference type="ARBA" id="ARBA00049244"/>
    </source>
</evidence>
<dbReference type="SMART" id="SM00481">
    <property type="entry name" value="POLIIIAc"/>
    <property type="match status" value="1"/>
</dbReference>
<evidence type="ECO:0000256" key="10">
    <source>
        <dbReference type="ARBA" id="ARBA00025611"/>
    </source>
</evidence>
<reference evidence="15" key="1">
    <citation type="journal article" date="2019" name="Int. J. Syst. Evol. Microbiol.">
        <title>The Global Catalogue of Microorganisms (GCM) 10K type strain sequencing project: providing services to taxonomists for standard genome sequencing and annotation.</title>
        <authorList>
            <consortium name="The Broad Institute Genomics Platform"/>
            <consortium name="The Broad Institute Genome Sequencing Center for Infectious Disease"/>
            <person name="Wu L."/>
            <person name="Ma J."/>
        </authorList>
    </citation>
    <scope>NUCLEOTIDE SEQUENCE [LARGE SCALE GENOMIC DNA]</scope>
    <source>
        <strain evidence="15">CGMCC 1.15304</strain>
    </source>
</reference>
<evidence type="ECO:0000256" key="3">
    <source>
        <dbReference type="ARBA" id="ARBA00012417"/>
    </source>
</evidence>
<dbReference type="InterPro" id="IPR004805">
    <property type="entry name" value="DnaE2/DnaE/PolC"/>
</dbReference>
<keyword evidence="6 14" id="KW-0808">Transferase</keyword>
<dbReference type="GO" id="GO:0003887">
    <property type="term" value="F:DNA-directed DNA polymerase activity"/>
    <property type="evidence" value="ECO:0007669"/>
    <property type="project" value="UniProtKB-EC"/>
</dbReference>
<evidence type="ECO:0000256" key="2">
    <source>
        <dbReference type="ARBA" id="ARBA00009496"/>
    </source>
</evidence>
<dbReference type="PANTHER" id="PTHR32294:SF0">
    <property type="entry name" value="DNA POLYMERASE III SUBUNIT ALPHA"/>
    <property type="match status" value="1"/>
</dbReference>
<evidence type="ECO:0000256" key="6">
    <source>
        <dbReference type="ARBA" id="ARBA00022679"/>
    </source>
</evidence>
<dbReference type="NCBIfam" id="TIGR00594">
    <property type="entry name" value="polc"/>
    <property type="match status" value="1"/>
</dbReference>
<evidence type="ECO:0000256" key="7">
    <source>
        <dbReference type="ARBA" id="ARBA00022695"/>
    </source>
</evidence>